<organism evidence="7 8">
    <name type="scientific">Clostridium neuense</name>
    <dbReference type="NCBI Taxonomy" id="1728934"/>
    <lineage>
        <taxon>Bacteria</taxon>
        <taxon>Bacillati</taxon>
        <taxon>Bacillota</taxon>
        <taxon>Clostridia</taxon>
        <taxon>Eubacteriales</taxon>
        <taxon>Clostridiaceae</taxon>
        <taxon>Clostridium</taxon>
    </lineage>
</organism>
<reference evidence="7 8" key="1">
    <citation type="submission" date="2024-11" db="EMBL/GenBank/DDBJ databases">
        <authorList>
            <person name="Heng Y.C."/>
            <person name="Lim A.C.H."/>
            <person name="Lee J.K.Y."/>
            <person name="Kittelmann S."/>
        </authorList>
    </citation>
    <scope>NUCLEOTIDE SEQUENCE [LARGE SCALE GENOMIC DNA]</scope>
    <source>
        <strain evidence="7 8">WILCCON 0114</strain>
    </source>
</reference>
<comment type="subcellular location">
    <subcellularLocation>
        <location evidence="1">Cell membrane</location>
        <topology evidence="1">Multi-pass membrane protein</topology>
    </subcellularLocation>
</comment>
<comment type="caution">
    <text evidence="7">The sequence shown here is derived from an EMBL/GenBank/DDBJ whole genome shotgun (WGS) entry which is preliminary data.</text>
</comment>
<dbReference type="InterPro" id="IPR001851">
    <property type="entry name" value="ABC_transp_permease"/>
</dbReference>
<feature type="transmembrane region" description="Helical" evidence="6">
    <location>
        <begin position="154"/>
        <end position="170"/>
    </location>
</feature>
<sequence length="311" mass="32968">MHSLLSMIFKVSFVTAVIRDSTPILFATLGAVIASKAGAINIGIEGTMLTSALMGVIFSAYTGSVWIGILAAIASGMIISIVMWYFVFKLKTNIILTGIAINIISSGGTTFLLSTLTGDKGISTSLHSKVLPNIDIPIINSIPVIGKIISGQNIVVYIGIICVILIEILFNKTSLGLRIKAVGEAPEAAESVGIPVIKIKFIALMLSCILSAIGGAYLSMGYVSWFSTDMTSGRGYIALAAREIAGNTGVGSLFASLLFGASDTLANYFQKLKVPVELVQMTPYIITIIGFIVLSIVHDKKEKARKQKSIN</sequence>
<evidence type="ECO:0000256" key="2">
    <source>
        <dbReference type="ARBA" id="ARBA00022475"/>
    </source>
</evidence>
<keyword evidence="5 6" id="KW-0472">Membrane</keyword>
<dbReference type="PANTHER" id="PTHR43370:SF1">
    <property type="entry name" value="GUANOSINE ABC TRANSPORTER PERMEASE PROTEIN NUPQ"/>
    <property type="match status" value="1"/>
</dbReference>
<feature type="transmembrane region" description="Helical" evidence="6">
    <location>
        <begin position="63"/>
        <end position="87"/>
    </location>
</feature>
<feature type="transmembrane region" description="Helical" evidence="6">
    <location>
        <begin position="281"/>
        <end position="298"/>
    </location>
</feature>
<dbReference type="EMBL" id="JBJIAA010000001">
    <property type="protein sequence ID" value="MFL0248926.1"/>
    <property type="molecule type" value="Genomic_DNA"/>
</dbReference>
<protein>
    <submittedName>
        <fullName evidence="7">ABC transporter permease</fullName>
    </submittedName>
</protein>
<keyword evidence="3 6" id="KW-0812">Transmembrane</keyword>
<dbReference type="CDD" id="cd06580">
    <property type="entry name" value="TM_PBP1_transp_TpRbsC_like"/>
    <property type="match status" value="1"/>
</dbReference>
<evidence type="ECO:0000313" key="7">
    <source>
        <dbReference type="EMBL" id="MFL0248926.1"/>
    </source>
</evidence>
<evidence type="ECO:0000256" key="3">
    <source>
        <dbReference type="ARBA" id="ARBA00022692"/>
    </source>
</evidence>
<accession>A0ABW8T984</accession>
<dbReference type="RefSeq" id="WP_406785604.1">
    <property type="nucleotide sequence ID" value="NZ_JBJIAA010000001.1"/>
</dbReference>
<feature type="transmembrane region" description="Helical" evidence="6">
    <location>
        <begin position="94"/>
        <end position="116"/>
    </location>
</feature>
<keyword evidence="8" id="KW-1185">Reference proteome</keyword>
<evidence type="ECO:0000256" key="1">
    <source>
        <dbReference type="ARBA" id="ARBA00004651"/>
    </source>
</evidence>
<feature type="transmembrane region" description="Helical" evidence="6">
    <location>
        <begin position="201"/>
        <end position="225"/>
    </location>
</feature>
<dbReference type="Pfam" id="PF02653">
    <property type="entry name" value="BPD_transp_2"/>
    <property type="match status" value="1"/>
</dbReference>
<name>A0ABW8T984_9CLOT</name>
<evidence type="ECO:0000256" key="6">
    <source>
        <dbReference type="SAM" id="Phobius"/>
    </source>
</evidence>
<keyword evidence="2" id="KW-1003">Cell membrane</keyword>
<evidence type="ECO:0000256" key="5">
    <source>
        <dbReference type="ARBA" id="ARBA00023136"/>
    </source>
</evidence>
<dbReference type="Proteomes" id="UP001623592">
    <property type="component" value="Unassembled WGS sequence"/>
</dbReference>
<evidence type="ECO:0000256" key="4">
    <source>
        <dbReference type="ARBA" id="ARBA00022989"/>
    </source>
</evidence>
<evidence type="ECO:0000313" key="8">
    <source>
        <dbReference type="Proteomes" id="UP001623592"/>
    </source>
</evidence>
<keyword evidence="4 6" id="KW-1133">Transmembrane helix</keyword>
<gene>
    <name evidence="7" type="ORF">ACJDT4_00705</name>
</gene>
<proteinExistence type="predicted"/>
<dbReference type="PANTHER" id="PTHR43370">
    <property type="entry name" value="SUGAR ABC TRANSPORTER INTEGRAL MEMBRANE PROTEIN-RELATED"/>
    <property type="match status" value="1"/>
</dbReference>